<dbReference type="InterPro" id="IPR009072">
    <property type="entry name" value="Histone-fold"/>
</dbReference>
<dbReference type="EMBL" id="UYRX01002564">
    <property type="protein sequence ID" value="VDM93318.1"/>
    <property type="molecule type" value="Genomic_DNA"/>
</dbReference>
<comment type="similarity">
    <text evidence="3 9">Belongs to the histone H2A family.</text>
</comment>
<keyword evidence="4 9" id="KW-0158">Chromosome</keyword>
<evidence type="ECO:0000256" key="8">
    <source>
        <dbReference type="ARBA" id="ARBA00023269"/>
    </source>
</evidence>
<dbReference type="SUPFAM" id="SSF47113">
    <property type="entry name" value="Histone-fold"/>
    <property type="match status" value="1"/>
</dbReference>
<keyword evidence="7 9" id="KW-0539">Nucleus</keyword>
<evidence type="ECO:0000256" key="5">
    <source>
        <dbReference type="ARBA" id="ARBA00022499"/>
    </source>
</evidence>
<feature type="domain" description="Core Histone H2A/H2B/H3" evidence="10">
    <location>
        <begin position="72"/>
        <end position="145"/>
    </location>
</feature>
<dbReference type="AlphaFoldDB" id="A0A3P7M128"/>
<organism evidence="12 13">
    <name type="scientific">Litomosoides sigmodontis</name>
    <name type="common">Filarial nematode worm</name>
    <dbReference type="NCBI Taxonomy" id="42156"/>
    <lineage>
        <taxon>Eukaryota</taxon>
        <taxon>Metazoa</taxon>
        <taxon>Ecdysozoa</taxon>
        <taxon>Nematoda</taxon>
        <taxon>Chromadorea</taxon>
        <taxon>Rhabditida</taxon>
        <taxon>Spirurina</taxon>
        <taxon>Spiruromorpha</taxon>
        <taxon>Filarioidea</taxon>
        <taxon>Onchocercidae</taxon>
        <taxon>Litomosoides</taxon>
    </lineage>
</organism>
<dbReference type="InterPro" id="IPR032458">
    <property type="entry name" value="Histone_H2A_CS"/>
</dbReference>
<keyword evidence="5" id="KW-1017">Isopeptide bond</keyword>
<gene>
    <name evidence="12" type="ORF">NLS_LOCUS10132</name>
</gene>
<dbReference type="GO" id="GO:0030527">
    <property type="term" value="F:structural constituent of chromatin"/>
    <property type="evidence" value="ECO:0007669"/>
    <property type="project" value="InterPro"/>
</dbReference>
<evidence type="ECO:0000256" key="4">
    <source>
        <dbReference type="ARBA" id="ARBA00022454"/>
    </source>
</evidence>
<evidence type="ECO:0000256" key="1">
    <source>
        <dbReference type="ARBA" id="ARBA00004123"/>
    </source>
</evidence>
<comment type="subcellular location">
    <subcellularLocation>
        <location evidence="2">Chromosome</location>
    </subcellularLocation>
    <subcellularLocation>
        <location evidence="1 9">Nucleus</location>
    </subcellularLocation>
</comment>
<dbReference type="OMA" id="RINARCI"/>
<dbReference type="InterPro" id="IPR007125">
    <property type="entry name" value="H2A/H2B/H3"/>
</dbReference>
<dbReference type="GO" id="GO:0000786">
    <property type="term" value="C:nucleosome"/>
    <property type="evidence" value="ECO:0007669"/>
    <property type="project" value="UniProtKB-KW"/>
</dbReference>
<dbReference type="STRING" id="42156.A0A3P7M128"/>
<comment type="subunit">
    <text evidence="9">The nucleosome is a histone octamer containing two molecules each of H2A, H2B, H3 and H4 assembled in one H3-H4 heterotetramer and two H2A-H2B heterodimers. The octamer wraps approximately 147 bp of DNA.</text>
</comment>
<dbReference type="InterPro" id="IPR002119">
    <property type="entry name" value="Histone_H2A"/>
</dbReference>
<proteinExistence type="inferred from homology"/>
<evidence type="ECO:0000313" key="13">
    <source>
        <dbReference type="Proteomes" id="UP000277928"/>
    </source>
</evidence>
<evidence type="ECO:0000256" key="9">
    <source>
        <dbReference type="RuleBase" id="RU003767"/>
    </source>
</evidence>
<dbReference type="GO" id="GO:0046982">
    <property type="term" value="F:protein heterodimerization activity"/>
    <property type="evidence" value="ECO:0007669"/>
    <property type="project" value="InterPro"/>
</dbReference>
<protein>
    <recommendedName>
        <fullName evidence="9">Histone H2A</fullName>
    </recommendedName>
</protein>
<evidence type="ECO:0000256" key="6">
    <source>
        <dbReference type="ARBA" id="ARBA00023125"/>
    </source>
</evidence>
<dbReference type="Pfam" id="PF16211">
    <property type="entry name" value="Histone_H2A_C"/>
    <property type="match status" value="1"/>
</dbReference>
<name>A0A3P7M128_LITSI</name>
<accession>A0A3P7M128</accession>
<dbReference type="PRINTS" id="PR00620">
    <property type="entry name" value="HISTONEH2A"/>
</dbReference>
<evidence type="ECO:0000259" key="10">
    <source>
        <dbReference type="Pfam" id="PF00125"/>
    </source>
</evidence>
<dbReference type="SMART" id="SM00414">
    <property type="entry name" value="H2A"/>
    <property type="match status" value="1"/>
</dbReference>
<dbReference type="GO" id="GO:0005634">
    <property type="term" value="C:nucleus"/>
    <property type="evidence" value="ECO:0007669"/>
    <property type="project" value="UniProtKB-SubCell"/>
</dbReference>
<dbReference type="Gene3D" id="1.10.20.10">
    <property type="entry name" value="Histone, subunit A"/>
    <property type="match status" value="1"/>
</dbReference>
<evidence type="ECO:0000259" key="11">
    <source>
        <dbReference type="Pfam" id="PF16211"/>
    </source>
</evidence>
<evidence type="ECO:0000256" key="7">
    <source>
        <dbReference type="ARBA" id="ARBA00023242"/>
    </source>
</evidence>
<evidence type="ECO:0000256" key="3">
    <source>
        <dbReference type="ARBA" id="ARBA00010691"/>
    </source>
</evidence>
<keyword evidence="8 9" id="KW-0544">Nucleosome core</keyword>
<dbReference type="PROSITE" id="PS00046">
    <property type="entry name" value="HISTONE_H2A"/>
    <property type="match status" value="1"/>
</dbReference>
<dbReference type="PANTHER" id="PTHR23430">
    <property type="entry name" value="HISTONE H2A"/>
    <property type="match status" value="1"/>
</dbReference>
<keyword evidence="6 9" id="KW-0238">DNA-binding</keyword>
<evidence type="ECO:0000313" key="12">
    <source>
        <dbReference type="EMBL" id="VDM93318.1"/>
    </source>
</evidence>
<dbReference type="Proteomes" id="UP000277928">
    <property type="component" value="Unassembled WGS sequence"/>
</dbReference>
<evidence type="ECO:0000256" key="2">
    <source>
        <dbReference type="ARBA" id="ARBA00004286"/>
    </source>
</evidence>
<dbReference type="Pfam" id="PF00125">
    <property type="entry name" value="Histone"/>
    <property type="match status" value="1"/>
</dbReference>
<dbReference type="OrthoDB" id="5918422at2759"/>
<sequence>MDPTDHNQKTETITQVAGCSRNEGLKRVNRALQVYEFIAVHVLLFPSFGCGRSDPFPIQFPFKMARMKKWIRTKSARAGLQFPVSQIWRSLRQVNFGNRVSTTASIFLAAVLQYLVTEILDLACDVAHNNGKKRINARCIQLAVRSDSELDVLLSNVTISRGGVVPNINPALLPKRLSDMSSTSRKST</sequence>
<feature type="domain" description="Histone H2A C-terminal" evidence="11">
    <location>
        <begin position="149"/>
        <end position="176"/>
    </location>
</feature>
<keyword evidence="13" id="KW-1185">Reference proteome</keyword>
<reference evidence="12 13" key="1">
    <citation type="submission" date="2018-08" db="EMBL/GenBank/DDBJ databases">
        <authorList>
            <person name="Laetsch R D."/>
            <person name="Stevens L."/>
            <person name="Kumar S."/>
            <person name="Blaxter L. M."/>
        </authorList>
    </citation>
    <scope>NUCLEOTIDE SEQUENCE [LARGE SCALE GENOMIC DNA]</scope>
</reference>
<dbReference type="InterPro" id="IPR032454">
    <property type="entry name" value="Histone_H2A_C"/>
</dbReference>
<dbReference type="CDD" id="cd00074">
    <property type="entry name" value="HFD_H2A"/>
    <property type="match status" value="1"/>
</dbReference>
<dbReference type="GO" id="GO:0003677">
    <property type="term" value="F:DNA binding"/>
    <property type="evidence" value="ECO:0007669"/>
    <property type="project" value="UniProtKB-KW"/>
</dbReference>